<evidence type="ECO:0000256" key="2">
    <source>
        <dbReference type="ARBA" id="ARBA00022473"/>
    </source>
</evidence>
<keyword evidence="3" id="KW-0805">Transcription regulation</keyword>
<evidence type="ECO:0000256" key="1">
    <source>
        <dbReference type="ARBA" id="ARBA00004123"/>
    </source>
</evidence>
<evidence type="ECO:0000259" key="8">
    <source>
        <dbReference type="SMART" id="SM00717"/>
    </source>
</evidence>
<dbReference type="FunFam" id="1.10.10.60:FF:000160">
    <property type="entry name" value="MYB-like transcription factor"/>
    <property type="match status" value="1"/>
</dbReference>
<dbReference type="CDD" id="cd00167">
    <property type="entry name" value="SANT"/>
    <property type="match status" value="1"/>
</dbReference>
<organism evidence="9">
    <name type="scientific">Eucalyptus grandis</name>
    <name type="common">Flooded gum</name>
    <dbReference type="NCBI Taxonomy" id="71139"/>
    <lineage>
        <taxon>Eukaryota</taxon>
        <taxon>Viridiplantae</taxon>
        <taxon>Streptophyta</taxon>
        <taxon>Embryophyta</taxon>
        <taxon>Tracheophyta</taxon>
        <taxon>Spermatophyta</taxon>
        <taxon>Magnoliopsida</taxon>
        <taxon>eudicotyledons</taxon>
        <taxon>Gunneridae</taxon>
        <taxon>Pentapetalae</taxon>
        <taxon>rosids</taxon>
        <taxon>malvids</taxon>
        <taxon>Myrtales</taxon>
        <taxon>Myrtaceae</taxon>
        <taxon>Myrtoideae</taxon>
        <taxon>Eucalypteae</taxon>
        <taxon>Eucalyptus</taxon>
    </lineage>
</organism>
<dbReference type="GO" id="GO:0005634">
    <property type="term" value="C:nucleus"/>
    <property type="evidence" value="ECO:0000318"/>
    <property type="project" value="GO_Central"/>
</dbReference>
<dbReference type="Pfam" id="PF00249">
    <property type="entry name" value="Myb_DNA-binding"/>
    <property type="match status" value="1"/>
</dbReference>
<evidence type="ECO:0000256" key="5">
    <source>
        <dbReference type="ARBA" id="ARBA00023163"/>
    </source>
</evidence>
<dbReference type="GO" id="GO:0048731">
    <property type="term" value="P:system development"/>
    <property type="evidence" value="ECO:0007669"/>
    <property type="project" value="UniProtKB-ARBA"/>
</dbReference>
<dbReference type="PANTHER" id="PTHR47998:SF93">
    <property type="entry name" value="MYB-LIKE TRANSCRIPTION FACTOR ETC1"/>
    <property type="match status" value="1"/>
</dbReference>
<accession>A0A058ZXN0</accession>
<dbReference type="InterPro" id="IPR015495">
    <property type="entry name" value="Myb_TF_plants"/>
</dbReference>
<evidence type="ECO:0000313" key="9">
    <source>
        <dbReference type="EMBL" id="KCW46508.1"/>
    </source>
</evidence>
<keyword evidence="5" id="KW-0804">Transcription</keyword>
<keyword evidence="6" id="KW-0539">Nucleus</keyword>
<dbReference type="eggNOG" id="ENOG502S4DP">
    <property type="taxonomic scope" value="Eukaryota"/>
</dbReference>
<dbReference type="KEGG" id="egr:104424480"/>
<comment type="subcellular location">
    <subcellularLocation>
        <location evidence="1">Nucleus</location>
    </subcellularLocation>
</comment>
<feature type="compositionally biased region" description="Acidic residues" evidence="7">
    <location>
        <begin position="20"/>
        <end position="31"/>
    </location>
</feature>
<feature type="domain" description="Myb-like" evidence="8">
    <location>
        <begin position="29"/>
        <end position="77"/>
    </location>
</feature>
<reference evidence="9" key="1">
    <citation type="submission" date="2013-07" db="EMBL/GenBank/DDBJ databases">
        <title>The genome of Eucalyptus grandis.</title>
        <authorList>
            <person name="Schmutz J."/>
            <person name="Hayes R."/>
            <person name="Myburg A."/>
            <person name="Tuskan G."/>
            <person name="Grattapaglia D."/>
            <person name="Rokhsar D.S."/>
        </authorList>
    </citation>
    <scope>NUCLEOTIDE SEQUENCE</scope>
    <source>
        <tissue evidence="9">Leaf extractions</tissue>
    </source>
</reference>
<protein>
    <recommendedName>
        <fullName evidence="8">Myb-like domain-containing protein</fullName>
    </recommendedName>
</protein>
<dbReference type="InParanoid" id="A0A058ZXN0"/>
<keyword evidence="2" id="KW-0217">Developmental protein</keyword>
<dbReference type="EMBL" id="KK198763">
    <property type="protein sequence ID" value="KCW46508.1"/>
    <property type="molecule type" value="Genomic_DNA"/>
</dbReference>
<dbReference type="Gramene" id="KCW46508">
    <property type="protein sequence ID" value="KCW46508"/>
    <property type="gene ID" value="EUGRSUZ_K00332"/>
</dbReference>
<name>A0A058ZXN0_EUCGR</name>
<dbReference type="SUPFAM" id="SSF46689">
    <property type="entry name" value="Homeodomain-like"/>
    <property type="match status" value="1"/>
</dbReference>
<dbReference type="SMR" id="A0A058ZXN0"/>
<feature type="region of interest" description="Disordered" evidence="7">
    <location>
        <begin position="1"/>
        <end position="31"/>
    </location>
</feature>
<dbReference type="GO" id="GO:0030154">
    <property type="term" value="P:cell differentiation"/>
    <property type="evidence" value="ECO:0000318"/>
    <property type="project" value="GO_Central"/>
</dbReference>
<dbReference type="AlphaFoldDB" id="A0A058ZXN0"/>
<gene>
    <name evidence="9" type="ORF">EUGRSUZ_K00332</name>
</gene>
<dbReference type="GO" id="GO:0000976">
    <property type="term" value="F:transcription cis-regulatory region binding"/>
    <property type="evidence" value="ECO:0000318"/>
    <property type="project" value="GO_Central"/>
</dbReference>
<evidence type="ECO:0000256" key="4">
    <source>
        <dbReference type="ARBA" id="ARBA00023125"/>
    </source>
</evidence>
<evidence type="ECO:0000256" key="7">
    <source>
        <dbReference type="SAM" id="MobiDB-lite"/>
    </source>
</evidence>
<dbReference type="Gene3D" id="1.10.10.60">
    <property type="entry name" value="Homeodomain-like"/>
    <property type="match status" value="1"/>
</dbReference>
<evidence type="ECO:0000256" key="6">
    <source>
        <dbReference type="ARBA" id="ARBA00023242"/>
    </source>
</evidence>
<sequence>MEAPGKSHRRQGRIARPSDSEEVSSTEWEDIDMTEQEEDLIHRMHRLVGEKWDLIAGRIPGRSAAEIERFWIMKHRKGFAERRRERKKAKPGTFIK</sequence>
<dbReference type="OMA" id="EWEFIEM"/>
<dbReference type="GO" id="GO:0090558">
    <property type="term" value="P:plant epidermis development"/>
    <property type="evidence" value="ECO:0007669"/>
    <property type="project" value="UniProtKB-ARBA"/>
</dbReference>
<dbReference type="GO" id="GO:0009653">
    <property type="term" value="P:anatomical structure morphogenesis"/>
    <property type="evidence" value="ECO:0007669"/>
    <property type="project" value="UniProtKB-ARBA"/>
</dbReference>
<proteinExistence type="predicted"/>
<dbReference type="SMART" id="SM00717">
    <property type="entry name" value="SANT"/>
    <property type="match status" value="1"/>
</dbReference>
<dbReference type="PANTHER" id="PTHR47998">
    <property type="entry name" value="TRANSCRIPTION FACTOR MYB51-LIKE ISOFORM X1"/>
    <property type="match status" value="1"/>
</dbReference>
<evidence type="ECO:0000256" key="3">
    <source>
        <dbReference type="ARBA" id="ARBA00023015"/>
    </source>
</evidence>
<dbReference type="STRING" id="71139.A0A058ZXN0"/>
<keyword evidence="4" id="KW-0238">DNA-binding</keyword>
<dbReference type="InterPro" id="IPR009057">
    <property type="entry name" value="Homeodomain-like_sf"/>
</dbReference>
<dbReference type="OrthoDB" id="1077569at2759"/>
<feature type="compositionally biased region" description="Basic residues" evidence="7">
    <location>
        <begin position="1"/>
        <end position="13"/>
    </location>
</feature>
<dbReference type="GO" id="GO:0006355">
    <property type="term" value="P:regulation of DNA-templated transcription"/>
    <property type="evidence" value="ECO:0000318"/>
    <property type="project" value="GO_Central"/>
</dbReference>
<dbReference type="InterPro" id="IPR001005">
    <property type="entry name" value="SANT/Myb"/>
</dbReference>